<evidence type="ECO:0000259" key="3">
    <source>
        <dbReference type="Pfam" id="PF01108"/>
    </source>
</evidence>
<evidence type="ECO:0000256" key="1">
    <source>
        <dbReference type="SAM" id="MobiDB-lite"/>
    </source>
</evidence>
<feature type="region of interest" description="Disordered" evidence="1">
    <location>
        <begin position="178"/>
        <end position="216"/>
    </location>
</feature>
<dbReference type="PANTHER" id="PTHR20859:SF85">
    <property type="entry name" value="INTERFERON ALPHA_BETA RECEPTOR 1 ISOFORM X1"/>
    <property type="match status" value="1"/>
</dbReference>
<reference evidence="4" key="2">
    <citation type="submission" date="2025-08" db="UniProtKB">
        <authorList>
            <consortium name="Ensembl"/>
        </authorList>
    </citation>
    <scope>IDENTIFICATION</scope>
</reference>
<dbReference type="AlphaFoldDB" id="A0A8C9TR88"/>
<dbReference type="PANTHER" id="PTHR20859">
    <property type="entry name" value="INTERFERON/INTERLEUKIN RECEPTOR"/>
    <property type="match status" value="1"/>
</dbReference>
<dbReference type="Pfam" id="PF01108">
    <property type="entry name" value="Tissue_fac"/>
    <property type="match status" value="1"/>
</dbReference>
<accession>A0A8C9TR88</accession>
<proteinExistence type="predicted"/>
<evidence type="ECO:0000313" key="4">
    <source>
        <dbReference type="Ensembl" id="ENSSFOP00015055515.1"/>
    </source>
</evidence>
<organism evidence="4 5">
    <name type="scientific">Scleropages formosus</name>
    <name type="common">Asian bonytongue</name>
    <name type="synonym">Osteoglossum formosum</name>
    <dbReference type="NCBI Taxonomy" id="113540"/>
    <lineage>
        <taxon>Eukaryota</taxon>
        <taxon>Metazoa</taxon>
        <taxon>Chordata</taxon>
        <taxon>Craniata</taxon>
        <taxon>Vertebrata</taxon>
        <taxon>Euteleostomi</taxon>
        <taxon>Actinopterygii</taxon>
        <taxon>Neopterygii</taxon>
        <taxon>Teleostei</taxon>
        <taxon>Osteoglossocephala</taxon>
        <taxon>Osteoglossomorpha</taxon>
        <taxon>Osteoglossiformes</taxon>
        <taxon>Osteoglossidae</taxon>
        <taxon>Scleropages</taxon>
    </lineage>
</organism>
<feature type="compositionally biased region" description="Polar residues" evidence="1">
    <location>
        <begin position="201"/>
        <end position="216"/>
    </location>
</feature>
<dbReference type="GO" id="GO:0005886">
    <property type="term" value="C:plasma membrane"/>
    <property type="evidence" value="ECO:0007669"/>
    <property type="project" value="TreeGrafter"/>
</dbReference>
<sequence length="216" mass="24979">MERCTHTSLDGLCTVTLTLLSVGPAAAALPMPRNVTVEAVNNLYVLKWMWDQWETNYTVRFTEHYTMACNRTAEWQCDLTPQKLNYWASYTLRVRAEGPGQNSEWQRLLFRPHMQASLGPPSDVKVESSDSRLRVTFKEPLMAHNESVSSICLPSYRIQYWELDASLQVWIHTRAHTHTRAQTHTRTDTHAHRHTRAHPKNTISQLTRQDSSVLNH</sequence>
<dbReference type="InterPro" id="IPR036116">
    <property type="entry name" value="FN3_sf"/>
</dbReference>
<feature type="signal peptide" evidence="2">
    <location>
        <begin position="1"/>
        <end position="27"/>
    </location>
</feature>
<dbReference type="Proteomes" id="UP000694397">
    <property type="component" value="Chromosome 14"/>
</dbReference>
<dbReference type="InterPro" id="IPR013783">
    <property type="entry name" value="Ig-like_fold"/>
</dbReference>
<evidence type="ECO:0000256" key="2">
    <source>
        <dbReference type="SAM" id="SignalP"/>
    </source>
</evidence>
<keyword evidence="5" id="KW-1185">Reference proteome</keyword>
<dbReference type="Ensembl" id="ENSSFOT00015064782.1">
    <property type="protein sequence ID" value="ENSSFOP00015055515.1"/>
    <property type="gene ID" value="ENSSFOG00015027488.1"/>
</dbReference>
<dbReference type="Gene3D" id="2.60.40.10">
    <property type="entry name" value="Immunoglobulins"/>
    <property type="match status" value="1"/>
</dbReference>
<reference evidence="4 5" key="1">
    <citation type="submission" date="2019-04" db="EMBL/GenBank/DDBJ databases">
        <authorList>
            <consortium name="Wellcome Sanger Institute Data Sharing"/>
        </authorList>
    </citation>
    <scope>NUCLEOTIDE SEQUENCE [LARGE SCALE GENOMIC DNA]</scope>
</reference>
<reference evidence="4" key="3">
    <citation type="submission" date="2025-09" db="UniProtKB">
        <authorList>
            <consortium name="Ensembl"/>
        </authorList>
    </citation>
    <scope>IDENTIFICATION</scope>
</reference>
<dbReference type="InterPro" id="IPR050650">
    <property type="entry name" value="Type-II_Cytokine-TF_Rcpt"/>
</dbReference>
<evidence type="ECO:0000313" key="5">
    <source>
        <dbReference type="Proteomes" id="UP000694397"/>
    </source>
</evidence>
<dbReference type="OrthoDB" id="9944680at2759"/>
<dbReference type="GeneTree" id="ENSGT01120000272703"/>
<name>A0A8C9TR88_SCLFO</name>
<keyword evidence="2" id="KW-0732">Signal</keyword>
<feature type="domain" description="Fibronectin type-III" evidence="3">
    <location>
        <begin position="14"/>
        <end position="105"/>
    </location>
</feature>
<feature type="chain" id="PRO_5034159592" description="Fibronectin type-III domain-containing protein" evidence="2">
    <location>
        <begin position="28"/>
        <end position="216"/>
    </location>
</feature>
<dbReference type="InterPro" id="IPR003961">
    <property type="entry name" value="FN3_dom"/>
</dbReference>
<protein>
    <recommendedName>
        <fullName evidence="3">Fibronectin type-III domain-containing protein</fullName>
    </recommendedName>
</protein>
<dbReference type="GO" id="GO:0004896">
    <property type="term" value="F:cytokine receptor activity"/>
    <property type="evidence" value="ECO:0007669"/>
    <property type="project" value="TreeGrafter"/>
</dbReference>
<dbReference type="SUPFAM" id="SSF49265">
    <property type="entry name" value="Fibronectin type III"/>
    <property type="match status" value="2"/>
</dbReference>